<dbReference type="Proteomes" id="UP000013981">
    <property type="component" value="Unassembled WGS sequence"/>
</dbReference>
<keyword evidence="2" id="KW-1185">Reference proteome</keyword>
<dbReference type="AlphaFoldDB" id="R8VTG8"/>
<dbReference type="Pfam" id="PF02082">
    <property type="entry name" value="Rrf2"/>
    <property type="match status" value="1"/>
</dbReference>
<proteinExistence type="predicted"/>
<dbReference type="PATRIC" id="fig|1203606.4.peg.2376"/>
<dbReference type="HOGENOM" id="CLU_3077796_0_0_9"/>
<dbReference type="SUPFAM" id="SSF46785">
    <property type="entry name" value="Winged helix' DNA-binding domain"/>
    <property type="match status" value="1"/>
</dbReference>
<evidence type="ECO:0000313" key="1">
    <source>
        <dbReference type="EMBL" id="EOQ35828.1"/>
    </source>
</evidence>
<reference evidence="1 2" key="1">
    <citation type="submission" date="2013-01" db="EMBL/GenBank/DDBJ databases">
        <title>The Genome Sequence of Butyricicoccus pullicaecorum 1.2.</title>
        <authorList>
            <consortium name="The Broad Institute Genome Sequencing Platform"/>
            <person name="Earl A."/>
            <person name="Ward D."/>
            <person name="Feldgarden M."/>
            <person name="Gevers D."/>
            <person name="Van Immerseel F."/>
            <person name="Eeckhaut V."/>
            <person name="Walker B."/>
            <person name="Young S.K."/>
            <person name="Zeng Q."/>
            <person name="Gargeya S."/>
            <person name="Fitzgerald M."/>
            <person name="Haas B."/>
            <person name="Abouelleil A."/>
            <person name="Alvarado L."/>
            <person name="Arachchi H.M."/>
            <person name="Berlin A.M."/>
            <person name="Chapman S.B."/>
            <person name="Dewar J."/>
            <person name="Goldberg J."/>
            <person name="Griggs A."/>
            <person name="Gujja S."/>
            <person name="Hansen M."/>
            <person name="Howarth C."/>
            <person name="Imamovic A."/>
            <person name="Larimer J."/>
            <person name="McCowan C."/>
            <person name="Murphy C."/>
            <person name="Neiman D."/>
            <person name="Pearson M."/>
            <person name="Priest M."/>
            <person name="Roberts A."/>
            <person name="Saif S."/>
            <person name="Shea T."/>
            <person name="Sisk P."/>
            <person name="Sykes S."/>
            <person name="Wortman J."/>
            <person name="Nusbaum C."/>
            <person name="Birren B."/>
        </authorList>
    </citation>
    <scope>NUCLEOTIDE SEQUENCE [LARGE SCALE GENOMIC DNA]</scope>
    <source>
        <strain evidence="1 2">1.2</strain>
    </source>
</reference>
<accession>R8VTG8</accession>
<comment type="caution">
    <text evidence="1">The sequence shown here is derived from an EMBL/GenBank/DDBJ whole genome shotgun (WGS) entry which is preliminary data.</text>
</comment>
<organism evidence="1 2">
    <name type="scientific">Butyricicoccus pullicaecorum 1.2</name>
    <dbReference type="NCBI Taxonomy" id="1203606"/>
    <lineage>
        <taxon>Bacteria</taxon>
        <taxon>Bacillati</taxon>
        <taxon>Bacillota</taxon>
        <taxon>Clostridia</taxon>
        <taxon>Eubacteriales</taxon>
        <taxon>Butyricicoccaceae</taxon>
        <taxon>Butyricicoccus</taxon>
    </lineage>
</organism>
<dbReference type="EMBL" id="AQOB01000010">
    <property type="protein sequence ID" value="EOQ35828.1"/>
    <property type="molecule type" value="Genomic_DNA"/>
</dbReference>
<dbReference type="PROSITE" id="PS51197">
    <property type="entry name" value="HTH_RRF2_2"/>
    <property type="match status" value="1"/>
</dbReference>
<dbReference type="Gene3D" id="1.10.10.10">
    <property type="entry name" value="Winged helix-like DNA-binding domain superfamily/Winged helix DNA-binding domain"/>
    <property type="match status" value="1"/>
</dbReference>
<name>R8VTG8_9FIRM</name>
<sequence>MQFHTTSDYAIRTVMHLAMHPDRCCSATEIEQQMGVPAQYLHKVTAKLKKLD</sequence>
<evidence type="ECO:0000313" key="2">
    <source>
        <dbReference type="Proteomes" id="UP000013981"/>
    </source>
</evidence>
<dbReference type="InterPro" id="IPR036390">
    <property type="entry name" value="WH_DNA-bd_sf"/>
</dbReference>
<dbReference type="InterPro" id="IPR000944">
    <property type="entry name" value="Tscrpt_reg_Rrf2"/>
</dbReference>
<dbReference type="InterPro" id="IPR036388">
    <property type="entry name" value="WH-like_DNA-bd_sf"/>
</dbReference>
<gene>
    <name evidence="1" type="ORF">HMPREF1526_02406</name>
</gene>
<protein>
    <recommendedName>
        <fullName evidence="3">Rrf2 family protein</fullName>
    </recommendedName>
</protein>
<evidence type="ECO:0008006" key="3">
    <source>
        <dbReference type="Google" id="ProtNLM"/>
    </source>
</evidence>